<keyword evidence="2" id="KW-1185">Reference proteome</keyword>
<proteinExistence type="predicted"/>
<reference evidence="1" key="1">
    <citation type="submission" date="2018-01" db="EMBL/GenBank/DDBJ databases">
        <title>Lactobacillus phages that infect wine-derived L. plantarum strains.</title>
        <authorList>
            <person name="Kyrkou I."/>
            <person name="Hestbjerg Hansen L."/>
        </authorList>
    </citation>
    <scope>NUCLEOTIDE SEQUENCE [LARGE SCALE GENOMIC DNA]</scope>
</reference>
<accession>A0A2K9VD82</accession>
<dbReference type="RefSeq" id="YP_009798500.1">
    <property type="nucleotide sequence ID" value="NC_047926.1"/>
</dbReference>
<name>A0A2K9VD82_9CAUD</name>
<dbReference type="EMBL" id="MG765279">
    <property type="protein sequence ID" value="AUV60181.1"/>
    <property type="molecule type" value="Genomic_DNA"/>
</dbReference>
<evidence type="ECO:0000313" key="2">
    <source>
        <dbReference type="Proteomes" id="UP000240377"/>
    </source>
</evidence>
<sequence>MVINYMDYMVKYENSLIKNGQVVFDNIGQAKTLLKLTEWQLVDVQRHRPRSSDSKREQALSINSLKNKIEAMTSIIESGEGE</sequence>
<dbReference type="KEGG" id="vg:54988962"/>
<organism evidence="1 2">
    <name type="scientific">Lactobacillus phage Semele</name>
    <dbReference type="NCBI Taxonomy" id="2079433"/>
    <lineage>
        <taxon>Viruses</taxon>
        <taxon>Duplodnaviria</taxon>
        <taxon>Heunggongvirae</taxon>
        <taxon>Uroviricota</taxon>
        <taxon>Caudoviricetes</taxon>
        <taxon>Herelleviridae</taxon>
        <taxon>Harbinvirus</taxon>
        <taxon>Harbinvirus semele</taxon>
    </lineage>
</organism>
<dbReference type="Proteomes" id="UP000240377">
    <property type="component" value="Segment"/>
</dbReference>
<dbReference type="GeneID" id="54988962"/>
<protein>
    <submittedName>
        <fullName evidence="1">Uncharacterized protein</fullName>
    </submittedName>
</protein>
<evidence type="ECO:0000313" key="1">
    <source>
        <dbReference type="EMBL" id="AUV60181.1"/>
    </source>
</evidence>